<dbReference type="AlphaFoldDB" id="A0A127A1H5"/>
<name>A0A127A1H5_9MICC</name>
<dbReference type="SUPFAM" id="SSF54593">
    <property type="entry name" value="Glyoxalase/Bleomycin resistance protein/Dihydroxybiphenyl dioxygenase"/>
    <property type="match status" value="1"/>
</dbReference>
<evidence type="ECO:0000313" key="3">
    <source>
        <dbReference type="Proteomes" id="UP000070134"/>
    </source>
</evidence>
<keyword evidence="2" id="KW-0489">Methyltransferase</keyword>
<sequence>MPEMRTCLWFDTQAEEAARFYTGIFPHSRITGIERYGEAGPREQGSVMTAAFELDGRPFLALNGGPEFTFTEAVSLQVFCRDQDEVDYYWTALTADGGVESQCGWLKDRFGFSWQVIPTRLEELRTDPDSARAQRAFAAMLSMRKIVIADLEAAADAG</sequence>
<dbReference type="GO" id="GO:0008168">
    <property type="term" value="F:methyltransferase activity"/>
    <property type="evidence" value="ECO:0007669"/>
    <property type="project" value="UniProtKB-KW"/>
</dbReference>
<dbReference type="InterPro" id="IPR029068">
    <property type="entry name" value="Glyas_Bleomycin-R_OHBP_Dase"/>
</dbReference>
<dbReference type="PATRIC" id="fig|37927.3.peg.2124"/>
<dbReference type="PANTHER" id="PTHR33990">
    <property type="entry name" value="PROTEIN YJDN-RELATED"/>
    <property type="match status" value="1"/>
</dbReference>
<dbReference type="InterPro" id="IPR028973">
    <property type="entry name" value="PhnB-like"/>
</dbReference>
<dbReference type="PIRSF" id="PIRSF021700">
    <property type="entry name" value="3_dmu_93_MTrfase"/>
    <property type="match status" value="1"/>
</dbReference>
<keyword evidence="3" id="KW-1185">Reference proteome</keyword>
<feature type="domain" description="PhnB-like" evidence="1">
    <location>
        <begin position="4"/>
        <end position="117"/>
    </location>
</feature>
<dbReference type="EMBL" id="CP014518">
    <property type="protein sequence ID" value="AMM32741.1"/>
    <property type="molecule type" value="Genomic_DNA"/>
</dbReference>
<dbReference type="InterPro" id="IPR009725">
    <property type="entry name" value="3_dmu_93_MTrfase"/>
</dbReference>
<protein>
    <submittedName>
        <fullName evidence="2">3-demethylubiquinone-9 3-methyltransferase</fullName>
    </submittedName>
</protein>
<evidence type="ECO:0000313" key="2">
    <source>
        <dbReference type="EMBL" id="AMM32741.1"/>
    </source>
</evidence>
<dbReference type="GO" id="GO:0032259">
    <property type="term" value="P:methylation"/>
    <property type="evidence" value="ECO:0007669"/>
    <property type="project" value="UniProtKB-KW"/>
</dbReference>
<organism evidence="2 3">
    <name type="scientific">Sinomonas atrocyanea</name>
    <dbReference type="NCBI Taxonomy" id="37927"/>
    <lineage>
        <taxon>Bacteria</taxon>
        <taxon>Bacillati</taxon>
        <taxon>Actinomycetota</taxon>
        <taxon>Actinomycetes</taxon>
        <taxon>Micrococcales</taxon>
        <taxon>Micrococcaceae</taxon>
        <taxon>Sinomonas</taxon>
    </lineage>
</organism>
<dbReference type="KEGG" id="satk:SA2016_2071"/>
<dbReference type="Pfam" id="PF06983">
    <property type="entry name" value="3-dmu-9_3-mt"/>
    <property type="match status" value="1"/>
</dbReference>
<proteinExistence type="predicted"/>
<reference evidence="2 3" key="1">
    <citation type="submission" date="2016-02" db="EMBL/GenBank/DDBJ databases">
        <title>Complete genome of Sinomonas atrocyanea KCTC 3377.</title>
        <authorList>
            <person name="Kim K.M."/>
        </authorList>
    </citation>
    <scope>NUCLEOTIDE SEQUENCE [LARGE SCALE GENOMIC DNA]</scope>
    <source>
        <strain evidence="2 3">KCTC 3377</strain>
    </source>
</reference>
<dbReference type="Gene3D" id="3.10.180.10">
    <property type="entry name" value="2,3-Dihydroxybiphenyl 1,2-Dioxygenase, domain 1"/>
    <property type="match status" value="1"/>
</dbReference>
<dbReference type="RefSeq" id="WP_066497796.1">
    <property type="nucleotide sequence ID" value="NZ_BJMO01000003.1"/>
</dbReference>
<dbReference type="Proteomes" id="UP000070134">
    <property type="component" value="Chromosome"/>
</dbReference>
<dbReference type="CDD" id="cd06588">
    <property type="entry name" value="PhnB_like"/>
    <property type="match status" value="1"/>
</dbReference>
<dbReference type="PANTHER" id="PTHR33990:SF2">
    <property type="entry name" value="PHNB-LIKE DOMAIN-CONTAINING PROTEIN"/>
    <property type="match status" value="1"/>
</dbReference>
<evidence type="ECO:0000259" key="1">
    <source>
        <dbReference type="Pfam" id="PF06983"/>
    </source>
</evidence>
<dbReference type="STRING" id="37927.SA2016_2071"/>
<keyword evidence="2" id="KW-0808">Transferase</keyword>
<gene>
    <name evidence="2" type="ORF">SA2016_2071</name>
</gene>
<keyword evidence="2" id="KW-0830">Ubiquinone</keyword>
<dbReference type="OrthoDB" id="9806473at2"/>
<accession>A0A127A1H5</accession>